<keyword evidence="6 9" id="KW-1133">Transmembrane helix</keyword>
<feature type="region of interest" description="Disordered" evidence="8">
    <location>
        <begin position="1"/>
        <end position="32"/>
    </location>
</feature>
<evidence type="ECO:0000313" key="10">
    <source>
        <dbReference type="EMBL" id="KAK2187893.1"/>
    </source>
</evidence>
<dbReference type="GO" id="GO:0000030">
    <property type="term" value="F:mannosyltransferase activity"/>
    <property type="evidence" value="ECO:0007669"/>
    <property type="project" value="TreeGrafter"/>
</dbReference>
<comment type="similarity">
    <text evidence="2">Belongs to the dpy-19 family.</text>
</comment>
<dbReference type="Proteomes" id="UP001209878">
    <property type="component" value="Unassembled WGS sequence"/>
</dbReference>
<evidence type="ECO:0000256" key="4">
    <source>
        <dbReference type="ARBA" id="ARBA00022679"/>
    </source>
</evidence>
<feature type="compositionally biased region" description="Basic and acidic residues" evidence="8">
    <location>
        <begin position="9"/>
        <end position="18"/>
    </location>
</feature>
<feature type="transmembrane region" description="Helical" evidence="9">
    <location>
        <begin position="46"/>
        <end position="66"/>
    </location>
</feature>
<evidence type="ECO:0000256" key="2">
    <source>
        <dbReference type="ARBA" id="ARBA00008744"/>
    </source>
</evidence>
<protein>
    <submittedName>
        <fullName evidence="10">Uncharacterized protein</fullName>
    </submittedName>
</protein>
<keyword evidence="7 9" id="KW-0472">Membrane</keyword>
<dbReference type="GO" id="GO:0005637">
    <property type="term" value="C:nuclear inner membrane"/>
    <property type="evidence" value="ECO:0007669"/>
    <property type="project" value="TreeGrafter"/>
</dbReference>
<keyword evidence="5 9" id="KW-0812">Transmembrane</keyword>
<comment type="caution">
    <text evidence="10">The sequence shown here is derived from an EMBL/GenBank/DDBJ whole genome shotgun (WGS) entry which is preliminary data.</text>
</comment>
<dbReference type="EMBL" id="JAODUO010000151">
    <property type="protein sequence ID" value="KAK2187893.1"/>
    <property type="molecule type" value="Genomic_DNA"/>
</dbReference>
<evidence type="ECO:0000256" key="8">
    <source>
        <dbReference type="SAM" id="MobiDB-lite"/>
    </source>
</evidence>
<proteinExistence type="inferred from homology"/>
<gene>
    <name evidence="10" type="ORF">NP493_151g02044</name>
</gene>
<accession>A0AAD9UFT8</accession>
<keyword evidence="4" id="KW-0808">Transferase</keyword>
<evidence type="ECO:0000256" key="1">
    <source>
        <dbReference type="ARBA" id="ARBA00004141"/>
    </source>
</evidence>
<comment type="subcellular location">
    <subcellularLocation>
        <location evidence="1">Membrane</location>
        <topology evidence="1">Multi-pass membrane protein</topology>
    </subcellularLocation>
</comment>
<organism evidence="10 11">
    <name type="scientific">Ridgeia piscesae</name>
    <name type="common">Tubeworm</name>
    <dbReference type="NCBI Taxonomy" id="27915"/>
    <lineage>
        <taxon>Eukaryota</taxon>
        <taxon>Metazoa</taxon>
        <taxon>Spiralia</taxon>
        <taxon>Lophotrochozoa</taxon>
        <taxon>Annelida</taxon>
        <taxon>Polychaeta</taxon>
        <taxon>Sedentaria</taxon>
        <taxon>Canalipalpata</taxon>
        <taxon>Sabellida</taxon>
        <taxon>Siboglinidae</taxon>
        <taxon>Ridgeia</taxon>
    </lineage>
</organism>
<dbReference type="PANTHER" id="PTHR31488:SF1">
    <property type="entry name" value="C-MANNOSYLTRANSFERASE DPY19L1"/>
    <property type="match status" value="1"/>
</dbReference>
<keyword evidence="3" id="KW-0328">Glycosyltransferase</keyword>
<dbReference type="PANTHER" id="PTHR31488">
    <property type="entry name" value="DPY-19-LIKE 1, LIKE (H. SAPIENS)"/>
    <property type="match status" value="1"/>
</dbReference>
<evidence type="ECO:0000256" key="9">
    <source>
        <dbReference type="SAM" id="Phobius"/>
    </source>
</evidence>
<evidence type="ECO:0000256" key="7">
    <source>
        <dbReference type="ARBA" id="ARBA00023136"/>
    </source>
</evidence>
<dbReference type="InterPro" id="IPR018732">
    <property type="entry name" value="Dpy-19/Dpy-19-like"/>
</dbReference>
<name>A0AAD9UFT8_RIDPI</name>
<sequence>MGGKRKHHSAEQKTDSNPKGKGKSYSKRQDDTNDGGFRFSNMSASYILAVVVIGEYTTGSVLFVPWSRLTWRPGTRTHISSMFENDRHFSHLSTLERELAFRTEMGLYYSYYKTIIEAPTFLDGLHTIMNDNITEYPKVINTLNRFNLYPEVVLGLAFRIFTDVTSRFKITTKLCWTVNRGQGLSPIQSCEGIGDTSTST</sequence>
<dbReference type="AlphaFoldDB" id="A0AAD9UFT8"/>
<dbReference type="Pfam" id="PF10034">
    <property type="entry name" value="Dpy19"/>
    <property type="match status" value="1"/>
</dbReference>
<keyword evidence="11" id="KW-1185">Reference proteome</keyword>
<reference evidence="10" key="1">
    <citation type="journal article" date="2023" name="Mol. Biol. Evol.">
        <title>Third-Generation Sequencing Reveals the Adaptive Role of the Epigenome in Three Deep-Sea Polychaetes.</title>
        <authorList>
            <person name="Perez M."/>
            <person name="Aroh O."/>
            <person name="Sun Y."/>
            <person name="Lan Y."/>
            <person name="Juniper S.K."/>
            <person name="Young C.R."/>
            <person name="Angers B."/>
            <person name="Qian P.Y."/>
        </authorList>
    </citation>
    <scope>NUCLEOTIDE SEQUENCE</scope>
    <source>
        <strain evidence="10">R07B-5</strain>
    </source>
</reference>
<evidence type="ECO:0000256" key="5">
    <source>
        <dbReference type="ARBA" id="ARBA00022692"/>
    </source>
</evidence>
<evidence type="ECO:0000256" key="6">
    <source>
        <dbReference type="ARBA" id="ARBA00022989"/>
    </source>
</evidence>
<evidence type="ECO:0000313" key="11">
    <source>
        <dbReference type="Proteomes" id="UP001209878"/>
    </source>
</evidence>
<evidence type="ECO:0000256" key="3">
    <source>
        <dbReference type="ARBA" id="ARBA00022676"/>
    </source>
</evidence>